<dbReference type="STRING" id="670483.S7RBL1"/>
<evidence type="ECO:0000313" key="4">
    <source>
        <dbReference type="Proteomes" id="UP000030669"/>
    </source>
</evidence>
<dbReference type="OMA" id="LMRCNEF"/>
<dbReference type="Proteomes" id="UP000030669">
    <property type="component" value="Unassembled WGS sequence"/>
</dbReference>
<dbReference type="HOGENOM" id="CLU_020999_2_0_1"/>
<dbReference type="OrthoDB" id="3237066at2759"/>
<dbReference type="EMBL" id="KB469310">
    <property type="protein sequence ID" value="EPQ51630.1"/>
    <property type="molecule type" value="Genomic_DNA"/>
</dbReference>
<accession>S7RBL1</accession>
<reference evidence="3 4" key="1">
    <citation type="journal article" date="2012" name="Science">
        <title>The Paleozoic origin of enzymatic lignin decomposition reconstructed from 31 fungal genomes.</title>
        <authorList>
            <person name="Floudas D."/>
            <person name="Binder M."/>
            <person name="Riley R."/>
            <person name="Barry K."/>
            <person name="Blanchette R.A."/>
            <person name="Henrissat B."/>
            <person name="Martinez A.T."/>
            <person name="Otillar R."/>
            <person name="Spatafora J.W."/>
            <person name="Yadav J.S."/>
            <person name="Aerts A."/>
            <person name="Benoit I."/>
            <person name="Boyd A."/>
            <person name="Carlson A."/>
            <person name="Copeland A."/>
            <person name="Coutinho P.M."/>
            <person name="de Vries R.P."/>
            <person name="Ferreira P."/>
            <person name="Findley K."/>
            <person name="Foster B."/>
            <person name="Gaskell J."/>
            <person name="Glotzer D."/>
            <person name="Gorecki P."/>
            <person name="Heitman J."/>
            <person name="Hesse C."/>
            <person name="Hori C."/>
            <person name="Igarashi K."/>
            <person name="Jurgens J.A."/>
            <person name="Kallen N."/>
            <person name="Kersten P."/>
            <person name="Kohler A."/>
            <person name="Kuees U."/>
            <person name="Kumar T.K.A."/>
            <person name="Kuo A."/>
            <person name="LaButti K."/>
            <person name="Larrondo L.F."/>
            <person name="Lindquist E."/>
            <person name="Ling A."/>
            <person name="Lombard V."/>
            <person name="Lucas S."/>
            <person name="Lundell T."/>
            <person name="Martin R."/>
            <person name="McLaughlin D.J."/>
            <person name="Morgenstern I."/>
            <person name="Morin E."/>
            <person name="Murat C."/>
            <person name="Nagy L.G."/>
            <person name="Nolan M."/>
            <person name="Ohm R.A."/>
            <person name="Patyshakuliyeva A."/>
            <person name="Rokas A."/>
            <person name="Ruiz-Duenas F.J."/>
            <person name="Sabat G."/>
            <person name="Salamov A."/>
            <person name="Samejima M."/>
            <person name="Schmutz J."/>
            <person name="Slot J.C."/>
            <person name="St John F."/>
            <person name="Stenlid J."/>
            <person name="Sun H."/>
            <person name="Sun S."/>
            <person name="Syed K."/>
            <person name="Tsang A."/>
            <person name="Wiebenga A."/>
            <person name="Young D."/>
            <person name="Pisabarro A."/>
            <person name="Eastwood D.C."/>
            <person name="Martin F."/>
            <person name="Cullen D."/>
            <person name="Grigoriev I.V."/>
            <person name="Hibbett D.S."/>
        </authorList>
    </citation>
    <scope>NUCLEOTIDE SEQUENCE [LARGE SCALE GENOMIC DNA]</scope>
    <source>
        <strain evidence="3 4">ATCC 11539</strain>
    </source>
</reference>
<dbReference type="Gene3D" id="1.20.1280.50">
    <property type="match status" value="1"/>
</dbReference>
<dbReference type="KEGG" id="gtr:GLOTRDRAFT_141002"/>
<organism evidence="3 4">
    <name type="scientific">Gloeophyllum trabeum (strain ATCC 11539 / FP-39264 / Madison 617)</name>
    <name type="common">Brown rot fungus</name>
    <dbReference type="NCBI Taxonomy" id="670483"/>
    <lineage>
        <taxon>Eukaryota</taxon>
        <taxon>Fungi</taxon>
        <taxon>Dikarya</taxon>
        <taxon>Basidiomycota</taxon>
        <taxon>Agaricomycotina</taxon>
        <taxon>Agaricomycetes</taxon>
        <taxon>Gloeophyllales</taxon>
        <taxon>Gloeophyllaceae</taxon>
        <taxon>Gloeophyllum</taxon>
    </lineage>
</organism>
<dbReference type="RefSeq" id="XP_007870072.1">
    <property type="nucleotide sequence ID" value="XM_007871881.1"/>
</dbReference>
<evidence type="ECO:0000259" key="2">
    <source>
        <dbReference type="Pfam" id="PF12937"/>
    </source>
</evidence>
<dbReference type="eggNOG" id="ENOG502SMSI">
    <property type="taxonomic scope" value="Eukaryota"/>
</dbReference>
<keyword evidence="4" id="KW-1185">Reference proteome</keyword>
<protein>
    <recommendedName>
        <fullName evidence="2">F-box domain-containing protein</fullName>
    </recommendedName>
</protein>
<feature type="domain" description="F-box" evidence="2">
    <location>
        <begin position="7"/>
        <end position="75"/>
    </location>
</feature>
<dbReference type="InterPro" id="IPR032675">
    <property type="entry name" value="LRR_dom_sf"/>
</dbReference>
<proteinExistence type="predicted"/>
<sequence>MTSPSSIDNLPVELLSYIFILGTYTSSNEKRWYEFGEEWDIHRFRTDLPTTVAQVCRHWRQVALSTLELWTNICVTKADIVKSDEDPRYSAGQWPGDARSPQSSPIDILIDARDPQWDFTEPEGSEDQLNWKSFLPVDARGSLAYLLKYVSRWRSLIILSDIYAPMHAILDCLSKPHFIQTYSGASNLSIIVAPLLESLTFMRCNEYACYSPIFYPENMRDPAPLPLVISQQDGNLFSCIPRLKRLLLSGVHLDWSRLPPPPDTHIPSPCAAIKTLELSYHCRDVMPKLHQFVRLLEACPQLSKLILQASGPIWDPENIEDSDILESRTVALSNLRTLCVGYVDSHVSMQVLKMLVARELENLELEDAGHPISSGEDDATDLINWLGGTRDNGSLRTDAIPFPALEQLRLRRLQLQQSEPLANLLSKLRNLQALSIDTMSLPAIQSLKPRSSPPAESRHICPNLKRLHVTGIQEQLDVVEEILADRTAEGLFLEETRLELFGQGRDIGQEWEADMMALSMSVGGDMDVFFDSVDMGSMIPSDEDEDEDEDDGEHAGENAKSIKPWNVSQFFDSCFVDRIRYVDIVGVDVVR</sequence>
<dbReference type="GO" id="GO:0019005">
    <property type="term" value="C:SCF ubiquitin ligase complex"/>
    <property type="evidence" value="ECO:0007669"/>
    <property type="project" value="TreeGrafter"/>
</dbReference>
<evidence type="ECO:0000313" key="3">
    <source>
        <dbReference type="EMBL" id="EPQ51630.1"/>
    </source>
</evidence>
<dbReference type="AlphaFoldDB" id="S7RBL1"/>
<dbReference type="Gene3D" id="3.80.10.10">
    <property type="entry name" value="Ribonuclease Inhibitor"/>
    <property type="match status" value="1"/>
</dbReference>
<dbReference type="SUPFAM" id="SSF52047">
    <property type="entry name" value="RNI-like"/>
    <property type="match status" value="1"/>
</dbReference>
<dbReference type="GO" id="GO:0031146">
    <property type="term" value="P:SCF-dependent proteasomal ubiquitin-dependent protein catabolic process"/>
    <property type="evidence" value="ECO:0007669"/>
    <property type="project" value="TreeGrafter"/>
</dbReference>
<gene>
    <name evidence="3" type="ORF">GLOTRDRAFT_141002</name>
</gene>
<dbReference type="GeneID" id="19304669"/>
<evidence type="ECO:0000256" key="1">
    <source>
        <dbReference type="SAM" id="MobiDB-lite"/>
    </source>
</evidence>
<dbReference type="InterPro" id="IPR001810">
    <property type="entry name" value="F-box_dom"/>
</dbReference>
<name>S7RBL1_GLOTA</name>
<feature type="compositionally biased region" description="Acidic residues" evidence="1">
    <location>
        <begin position="541"/>
        <end position="552"/>
    </location>
</feature>
<dbReference type="Pfam" id="PF12937">
    <property type="entry name" value="F-box-like"/>
    <property type="match status" value="1"/>
</dbReference>
<feature type="region of interest" description="Disordered" evidence="1">
    <location>
        <begin position="537"/>
        <end position="559"/>
    </location>
</feature>
<dbReference type="PANTHER" id="PTHR16134">
    <property type="entry name" value="F-BOX/TPR REPEAT PROTEIN POF3"/>
    <property type="match status" value="1"/>
</dbReference>
<dbReference type="PANTHER" id="PTHR16134:SF28">
    <property type="entry name" value="F-BOX_LRR-REPEAT PROTEIN 6"/>
    <property type="match status" value="1"/>
</dbReference>